<keyword evidence="3" id="KW-1185">Reference proteome</keyword>
<dbReference type="AlphaFoldDB" id="A0A5B7G053"/>
<comment type="caution">
    <text evidence="2">The sequence shown here is derived from an EMBL/GenBank/DDBJ whole genome shotgun (WGS) entry which is preliminary data.</text>
</comment>
<feature type="compositionally biased region" description="Low complexity" evidence="1">
    <location>
        <begin position="171"/>
        <end position="180"/>
    </location>
</feature>
<organism evidence="2 3">
    <name type="scientific">Portunus trituberculatus</name>
    <name type="common">Swimming crab</name>
    <name type="synonym">Neptunus trituberculatus</name>
    <dbReference type="NCBI Taxonomy" id="210409"/>
    <lineage>
        <taxon>Eukaryota</taxon>
        <taxon>Metazoa</taxon>
        <taxon>Ecdysozoa</taxon>
        <taxon>Arthropoda</taxon>
        <taxon>Crustacea</taxon>
        <taxon>Multicrustacea</taxon>
        <taxon>Malacostraca</taxon>
        <taxon>Eumalacostraca</taxon>
        <taxon>Eucarida</taxon>
        <taxon>Decapoda</taxon>
        <taxon>Pleocyemata</taxon>
        <taxon>Brachyura</taxon>
        <taxon>Eubrachyura</taxon>
        <taxon>Portunoidea</taxon>
        <taxon>Portunidae</taxon>
        <taxon>Portuninae</taxon>
        <taxon>Portunus</taxon>
    </lineage>
</organism>
<gene>
    <name evidence="2" type="ORF">E2C01_043651</name>
</gene>
<reference evidence="2 3" key="1">
    <citation type="submission" date="2019-05" db="EMBL/GenBank/DDBJ databases">
        <title>Another draft genome of Portunus trituberculatus and its Hox gene families provides insights of decapod evolution.</title>
        <authorList>
            <person name="Jeong J.-H."/>
            <person name="Song I."/>
            <person name="Kim S."/>
            <person name="Choi T."/>
            <person name="Kim D."/>
            <person name="Ryu S."/>
            <person name="Kim W."/>
        </authorList>
    </citation>
    <scope>NUCLEOTIDE SEQUENCE [LARGE SCALE GENOMIC DNA]</scope>
    <source>
        <tissue evidence="2">Muscle</tissue>
    </source>
</reference>
<feature type="region of interest" description="Disordered" evidence="1">
    <location>
        <begin position="142"/>
        <end position="180"/>
    </location>
</feature>
<evidence type="ECO:0000256" key="1">
    <source>
        <dbReference type="SAM" id="MobiDB-lite"/>
    </source>
</evidence>
<accession>A0A5B7G053</accession>
<dbReference type="EMBL" id="VSRR010009123">
    <property type="protein sequence ID" value="MPC49834.1"/>
    <property type="molecule type" value="Genomic_DNA"/>
</dbReference>
<evidence type="ECO:0000313" key="3">
    <source>
        <dbReference type="Proteomes" id="UP000324222"/>
    </source>
</evidence>
<name>A0A5B7G053_PORTR</name>
<protein>
    <submittedName>
        <fullName evidence="2">Uncharacterized protein</fullName>
    </submittedName>
</protein>
<sequence length="248" mass="26314">MRAGHQSLQLSSKHPDALPKPHIATPATPRLHPYEDCTSRQTTLHNQRRNTSKFTEPRSQPRPCAGCGVGLRGGGGIVVWGGEGSRARLIPFQDLTMLNFCLAVRGMRGSRGAGGGGSGRSLSATGPGCSLASARASLHPMALSRSARVHQPSTPSHELQGSPRLHPRPRSPASAAEVAVAPPRRSASVHFSRSVSFSLPRKLALRSSKRPNPVFSHTSISLRTEECRGANTCGARAAVYGSGRESLR</sequence>
<evidence type="ECO:0000313" key="2">
    <source>
        <dbReference type="EMBL" id="MPC49834.1"/>
    </source>
</evidence>
<proteinExistence type="predicted"/>
<dbReference type="Proteomes" id="UP000324222">
    <property type="component" value="Unassembled WGS sequence"/>
</dbReference>
<feature type="region of interest" description="Disordered" evidence="1">
    <location>
        <begin position="1"/>
        <end position="67"/>
    </location>
</feature>
<feature type="compositionally biased region" description="Polar residues" evidence="1">
    <location>
        <begin position="1"/>
        <end position="12"/>
    </location>
</feature>